<reference evidence="2 3" key="1">
    <citation type="journal article" date="2016" name="Nat. Commun.">
        <title>Thousands of microbial genomes shed light on interconnected biogeochemical processes in an aquifer system.</title>
        <authorList>
            <person name="Anantharaman K."/>
            <person name="Brown C.T."/>
            <person name="Hug L.A."/>
            <person name="Sharon I."/>
            <person name="Castelle C.J."/>
            <person name="Probst A.J."/>
            <person name="Thomas B.C."/>
            <person name="Singh A."/>
            <person name="Wilkins M.J."/>
            <person name="Karaoz U."/>
            <person name="Brodie E.L."/>
            <person name="Williams K.H."/>
            <person name="Hubbard S.S."/>
            <person name="Banfield J.F."/>
        </authorList>
    </citation>
    <scope>NUCLEOTIDE SEQUENCE [LARGE SCALE GENOMIC DNA]</scope>
</reference>
<keyword evidence="1" id="KW-0472">Membrane</keyword>
<accession>A0A1F4U5H1</accession>
<organism evidence="2 3">
    <name type="scientific">candidate division WOR-1 bacterium RIFOXYC2_FULL_46_14</name>
    <dbReference type="NCBI Taxonomy" id="1802587"/>
    <lineage>
        <taxon>Bacteria</taxon>
        <taxon>Bacillati</taxon>
        <taxon>Saganbacteria</taxon>
    </lineage>
</organism>
<protein>
    <submittedName>
        <fullName evidence="2">Uncharacterized protein</fullName>
    </submittedName>
</protein>
<name>A0A1F4U5H1_UNCSA</name>
<evidence type="ECO:0000313" key="2">
    <source>
        <dbReference type="EMBL" id="OGC40225.1"/>
    </source>
</evidence>
<dbReference type="AlphaFoldDB" id="A0A1F4U5H1"/>
<feature type="transmembrane region" description="Helical" evidence="1">
    <location>
        <begin position="20"/>
        <end position="38"/>
    </location>
</feature>
<sequence>MIEKHALGIKIIEFTNMNPLFKGGAAVIVGILALLFALWVRRRFLEPDSVFYRIFLGISVFVILYGGYILVVRPQWWRLPY</sequence>
<evidence type="ECO:0000313" key="3">
    <source>
        <dbReference type="Proteomes" id="UP000179242"/>
    </source>
</evidence>
<gene>
    <name evidence="2" type="ORF">A2438_02950</name>
</gene>
<evidence type="ECO:0000256" key="1">
    <source>
        <dbReference type="SAM" id="Phobius"/>
    </source>
</evidence>
<comment type="caution">
    <text evidence="2">The sequence shown here is derived from an EMBL/GenBank/DDBJ whole genome shotgun (WGS) entry which is preliminary data.</text>
</comment>
<keyword evidence="1" id="KW-0812">Transmembrane</keyword>
<dbReference type="EMBL" id="MEUJ01000004">
    <property type="protein sequence ID" value="OGC40225.1"/>
    <property type="molecule type" value="Genomic_DNA"/>
</dbReference>
<feature type="transmembrane region" description="Helical" evidence="1">
    <location>
        <begin position="50"/>
        <end position="71"/>
    </location>
</feature>
<keyword evidence="1" id="KW-1133">Transmembrane helix</keyword>
<proteinExistence type="predicted"/>
<dbReference type="Proteomes" id="UP000179242">
    <property type="component" value="Unassembled WGS sequence"/>
</dbReference>